<comment type="similarity">
    <text evidence="2">Belongs to the YkuD family.</text>
</comment>
<gene>
    <name evidence="11" type="ORF">DKT75_08805</name>
</gene>
<feature type="active site" description="Nucleophile" evidence="9">
    <location>
        <position position="165"/>
    </location>
</feature>
<feature type="domain" description="L,D-TPase catalytic" evidence="10">
    <location>
        <begin position="31"/>
        <end position="189"/>
    </location>
</feature>
<comment type="caution">
    <text evidence="11">The sequence shown here is derived from an EMBL/GenBank/DDBJ whole genome shotgun (WGS) entry which is preliminary data.</text>
</comment>
<dbReference type="GO" id="GO:0071972">
    <property type="term" value="F:peptidoglycan L,D-transpeptidase activity"/>
    <property type="evidence" value="ECO:0007669"/>
    <property type="project" value="TreeGrafter"/>
</dbReference>
<dbReference type="OrthoDB" id="9787225at2"/>
<keyword evidence="12" id="KW-1185">Reference proteome</keyword>
<dbReference type="CDD" id="cd16913">
    <property type="entry name" value="YkuD_like"/>
    <property type="match status" value="1"/>
</dbReference>
<evidence type="ECO:0000256" key="6">
    <source>
        <dbReference type="ARBA" id="ARBA00022960"/>
    </source>
</evidence>
<dbReference type="PROSITE" id="PS52029">
    <property type="entry name" value="LD_TPASE"/>
    <property type="match status" value="1"/>
</dbReference>
<dbReference type="InterPro" id="IPR038063">
    <property type="entry name" value="Transpep_catalytic_dom"/>
</dbReference>
<dbReference type="UniPathway" id="UPA00219"/>
<evidence type="ECO:0000256" key="9">
    <source>
        <dbReference type="PROSITE-ProRule" id="PRU01373"/>
    </source>
</evidence>
<dbReference type="InterPro" id="IPR050979">
    <property type="entry name" value="LD-transpeptidase"/>
</dbReference>
<dbReference type="EMBL" id="QGKL01000027">
    <property type="protein sequence ID" value="PWQ96687.1"/>
    <property type="molecule type" value="Genomic_DNA"/>
</dbReference>
<dbReference type="AlphaFoldDB" id="A0A317CE81"/>
<dbReference type="PANTHER" id="PTHR30582">
    <property type="entry name" value="L,D-TRANSPEPTIDASE"/>
    <property type="match status" value="1"/>
</dbReference>
<keyword evidence="3" id="KW-0328">Glycosyltransferase</keyword>
<sequence length="191" mass="21343">MSQQPIFSNQLDNQELLDRLLTDYPNYTQSFLLLVNIKQQLLYSLDIQNNNCNSYPISSASNGTGSQNGSGKTPLGAHFIREKFGDNSKIGSTFKGRQETGNIVEILLGANEQSTDDNITTRIMWLSGLEENRNKGSDVDSYSRYIYIHGTDEEGRLGTPASHGCIRMGNSDIVELYSQVLTNTLVYIFKE</sequence>
<reference evidence="11 12" key="1">
    <citation type="submission" date="2018-05" db="EMBL/GenBank/DDBJ databases">
        <title>Leucothrix arctica sp. nov., isolated from Arctic seawater.</title>
        <authorList>
            <person name="Choi A."/>
            <person name="Baek K."/>
        </authorList>
    </citation>
    <scope>NUCLEOTIDE SEQUENCE [LARGE SCALE GENOMIC DNA]</scope>
    <source>
        <strain evidence="11 12">IMCC9719</strain>
    </source>
</reference>
<evidence type="ECO:0000256" key="2">
    <source>
        <dbReference type="ARBA" id="ARBA00005992"/>
    </source>
</evidence>
<dbReference type="RefSeq" id="WP_109823056.1">
    <property type="nucleotide sequence ID" value="NZ_QGKL01000027.1"/>
</dbReference>
<evidence type="ECO:0000256" key="1">
    <source>
        <dbReference type="ARBA" id="ARBA00004752"/>
    </source>
</evidence>
<dbReference type="InterPro" id="IPR005490">
    <property type="entry name" value="LD_TPept_cat_dom"/>
</dbReference>
<accession>A0A317CE81</accession>
<evidence type="ECO:0000313" key="11">
    <source>
        <dbReference type="EMBL" id="PWQ96687.1"/>
    </source>
</evidence>
<organism evidence="11 12">
    <name type="scientific">Leucothrix arctica</name>
    <dbReference type="NCBI Taxonomy" id="1481894"/>
    <lineage>
        <taxon>Bacteria</taxon>
        <taxon>Pseudomonadati</taxon>
        <taxon>Pseudomonadota</taxon>
        <taxon>Gammaproteobacteria</taxon>
        <taxon>Thiotrichales</taxon>
        <taxon>Thiotrichaceae</taxon>
        <taxon>Leucothrix</taxon>
    </lineage>
</organism>
<evidence type="ECO:0000313" key="12">
    <source>
        <dbReference type="Proteomes" id="UP000245506"/>
    </source>
</evidence>
<feature type="active site" description="Proton donor/acceptor" evidence="9">
    <location>
        <position position="149"/>
    </location>
</feature>
<evidence type="ECO:0000256" key="7">
    <source>
        <dbReference type="ARBA" id="ARBA00022984"/>
    </source>
</evidence>
<proteinExistence type="inferred from homology"/>
<evidence type="ECO:0000256" key="3">
    <source>
        <dbReference type="ARBA" id="ARBA00022676"/>
    </source>
</evidence>
<name>A0A317CE81_9GAMM</name>
<dbReference type="GO" id="GO:0071555">
    <property type="term" value="P:cell wall organization"/>
    <property type="evidence" value="ECO:0007669"/>
    <property type="project" value="UniProtKB-UniRule"/>
</dbReference>
<evidence type="ECO:0000256" key="4">
    <source>
        <dbReference type="ARBA" id="ARBA00022679"/>
    </source>
</evidence>
<keyword evidence="7 9" id="KW-0573">Peptidoglycan synthesis</keyword>
<evidence type="ECO:0000256" key="8">
    <source>
        <dbReference type="ARBA" id="ARBA00023316"/>
    </source>
</evidence>
<keyword evidence="4" id="KW-0808">Transferase</keyword>
<evidence type="ECO:0000259" key="10">
    <source>
        <dbReference type="PROSITE" id="PS52029"/>
    </source>
</evidence>
<dbReference type="GO" id="GO:0008360">
    <property type="term" value="P:regulation of cell shape"/>
    <property type="evidence" value="ECO:0007669"/>
    <property type="project" value="UniProtKB-UniRule"/>
</dbReference>
<dbReference type="SUPFAM" id="SSF141523">
    <property type="entry name" value="L,D-transpeptidase catalytic domain-like"/>
    <property type="match status" value="1"/>
</dbReference>
<dbReference type="PANTHER" id="PTHR30582:SF24">
    <property type="entry name" value="L,D-TRANSPEPTIDASE ERFK_SRFK-RELATED"/>
    <property type="match status" value="1"/>
</dbReference>
<evidence type="ECO:0000256" key="5">
    <source>
        <dbReference type="ARBA" id="ARBA00022801"/>
    </source>
</evidence>
<dbReference type="GO" id="GO:0005576">
    <property type="term" value="C:extracellular region"/>
    <property type="evidence" value="ECO:0007669"/>
    <property type="project" value="TreeGrafter"/>
</dbReference>
<dbReference type="GO" id="GO:0018104">
    <property type="term" value="P:peptidoglycan-protein cross-linking"/>
    <property type="evidence" value="ECO:0007669"/>
    <property type="project" value="TreeGrafter"/>
</dbReference>
<dbReference type="Pfam" id="PF03734">
    <property type="entry name" value="YkuD"/>
    <property type="match status" value="1"/>
</dbReference>
<dbReference type="Gene3D" id="2.40.440.10">
    <property type="entry name" value="L,D-transpeptidase catalytic domain-like"/>
    <property type="match status" value="1"/>
</dbReference>
<protein>
    <recommendedName>
        <fullName evidence="10">L,D-TPase catalytic domain-containing protein</fullName>
    </recommendedName>
</protein>
<comment type="pathway">
    <text evidence="1 9">Cell wall biogenesis; peptidoglycan biosynthesis.</text>
</comment>
<keyword evidence="6 9" id="KW-0133">Cell shape</keyword>
<keyword evidence="5" id="KW-0378">Hydrolase</keyword>
<keyword evidence="8 9" id="KW-0961">Cell wall biogenesis/degradation</keyword>
<dbReference type="GO" id="GO:0016757">
    <property type="term" value="F:glycosyltransferase activity"/>
    <property type="evidence" value="ECO:0007669"/>
    <property type="project" value="UniProtKB-KW"/>
</dbReference>
<dbReference type="Proteomes" id="UP000245506">
    <property type="component" value="Unassembled WGS sequence"/>
</dbReference>